<evidence type="ECO:0000313" key="2">
    <source>
        <dbReference type="EMBL" id="OAA56664.1"/>
    </source>
</evidence>
<protein>
    <recommendedName>
        <fullName evidence="4">Ubiquitin-like protein smt3</fullName>
    </recommendedName>
</protein>
<sequence>MASEKQSADVTASVSKLTIDSAKSNAAAASASRTQPSKKKKKQEVADSWEDEEISSDDSTPPSPAPSKSQAGGTKAPPPTPITPSYHNTAPPAPLAGNLPTSPYNASWSAADAGGGTAAGAGAGAGTAARRPEKTDAVARRLIAGALGVRIPKQTEEQKAYERSLREAERKRREAEKEAQKRQEEEADKARRAIWED</sequence>
<feature type="compositionally biased region" description="Acidic residues" evidence="1">
    <location>
        <begin position="47"/>
        <end position="56"/>
    </location>
</feature>
<feature type="compositionally biased region" description="Polar residues" evidence="1">
    <location>
        <begin position="99"/>
        <end position="108"/>
    </location>
</feature>
<evidence type="ECO:0008006" key="4">
    <source>
        <dbReference type="Google" id="ProtNLM"/>
    </source>
</evidence>
<feature type="compositionally biased region" description="Gly residues" evidence="1">
    <location>
        <begin position="113"/>
        <end position="125"/>
    </location>
</feature>
<dbReference type="EMBL" id="AZHD01000016">
    <property type="protein sequence ID" value="OAA56664.1"/>
    <property type="molecule type" value="Genomic_DNA"/>
</dbReference>
<organism evidence="2 3">
    <name type="scientific">Niveomyces insectorum RCEF 264</name>
    <dbReference type="NCBI Taxonomy" id="1081102"/>
    <lineage>
        <taxon>Eukaryota</taxon>
        <taxon>Fungi</taxon>
        <taxon>Dikarya</taxon>
        <taxon>Ascomycota</taxon>
        <taxon>Pezizomycotina</taxon>
        <taxon>Sordariomycetes</taxon>
        <taxon>Hypocreomycetidae</taxon>
        <taxon>Hypocreales</taxon>
        <taxon>Cordycipitaceae</taxon>
        <taxon>Niveomyces</taxon>
    </lineage>
</organism>
<dbReference type="AlphaFoldDB" id="A0A167PHP3"/>
<feature type="region of interest" description="Disordered" evidence="1">
    <location>
        <begin position="149"/>
        <end position="197"/>
    </location>
</feature>
<dbReference type="OrthoDB" id="5418203at2759"/>
<evidence type="ECO:0000256" key="1">
    <source>
        <dbReference type="SAM" id="MobiDB-lite"/>
    </source>
</evidence>
<reference evidence="2 3" key="1">
    <citation type="journal article" date="2016" name="Genome Biol. Evol.">
        <title>Divergent and convergent evolution of fungal pathogenicity.</title>
        <authorList>
            <person name="Shang Y."/>
            <person name="Xiao G."/>
            <person name="Zheng P."/>
            <person name="Cen K."/>
            <person name="Zhan S."/>
            <person name="Wang C."/>
        </authorList>
    </citation>
    <scope>NUCLEOTIDE SEQUENCE [LARGE SCALE GENOMIC DNA]</scope>
    <source>
        <strain evidence="2 3">RCEF 264</strain>
    </source>
</reference>
<comment type="caution">
    <text evidence="2">The sequence shown here is derived from an EMBL/GenBank/DDBJ whole genome shotgun (WGS) entry which is preliminary data.</text>
</comment>
<feature type="compositionally biased region" description="Basic and acidic residues" evidence="1">
    <location>
        <begin position="153"/>
        <end position="197"/>
    </location>
</feature>
<dbReference type="Proteomes" id="UP000076874">
    <property type="component" value="Unassembled WGS sequence"/>
</dbReference>
<keyword evidence="3" id="KW-1185">Reference proteome</keyword>
<gene>
    <name evidence="2" type="ORF">SPI_07671</name>
</gene>
<evidence type="ECO:0000313" key="3">
    <source>
        <dbReference type="Proteomes" id="UP000076874"/>
    </source>
</evidence>
<accession>A0A167PHP3</accession>
<feature type="compositionally biased region" description="Low complexity" evidence="1">
    <location>
        <begin position="21"/>
        <end position="32"/>
    </location>
</feature>
<proteinExistence type="predicted"/>
<name>A0A167PHP3_9HYPO</name>
<feature type="region of interest" description="Disordered" evidence="1">
    <location>
        <begin position="19"/>
        <end position="136"/>
    </location>
</feature>